<dbReference type="SUPFAM" id="SSF49452">
    <property type="entry name" value="Starch-binding domain-like"/>
    <property type="match status" value="1"/>
</dbReference>
<dbReference type="Pfam" id="PF00686">
    <property type="entry name" value="CBM_20"/>
    <property type="match status" value="1"/>
</dbReference>
<dbReference type="Proteomes" id="UP000007264">
    <property type="component" value="Unassembled WGS sequence"/>
</dbReference>
<feature type="compositionally biased region" description="Polar residues" evidence="1">
    <location>
        <begin position="211"/>
        <end position="220"/>
    </location>
</feature>
<proteinExistence type="predicted"/>
<evidence type="ECO:0000313" key="4">
    <source>
        <dbReference type="Proteomes" id="UP000007264"/>
    </source>
</evidence>
<dbReference type="GO" id="GO:0016020">
    <property type="term" value="C:membrane"/>
    <property type="evidence" value="ECO:0007669"/>
    <property type="project" value="TreeGrafter"/>
</dbReference>
<keyword evidence="4" id="KW-1185">Reference proteome</keyword>
<comment type="caution">
    <text evidence="3">The sequence shown here is derived from an EMBL/GenBank/DDBJ whole genome shotgun (WGS) entry which is preliminary data.</text>
</comment>
<dbReference type="GO" id="GO:2001070">
    <property type="term" value="F:starch binding"/>
    <property type="evidence" value="ECO:0007669"/>
    <property type="project" value="InterPro"/>
</dbReference>
<dbReference type="RefSeq" id="XP_005646707.1">
    <property type="nucleotide sequence ID" value="XM_005646650.1"/>
</dbReference>
<dbReference type="PROSITE" id="PS51166">
    <property type="entry name" value="CBM20"/>
    <property type="match status" value="1"/>
</dbReference>
<dbReference type="STRING" id="574566.I0YUU4"/>
<sequence>MAAIALPRVLMRGSAGCSLGLQVAQRRARPCIARAVVGFKGDAPTATLPQIDEQRSVRVRISTHFQAAFGEGLKVVGSHPVLGSWDLGYAPDMTWTDGHVWVSDLGVPEGADFEFKIVHLTCGGASWEPSNNRPLKAAGVPEDAALDVACSFGYPELTAVQLTSARPLDDVTVTAWDPTDGGLPADLTEDLSQQAAKAISKATERGDSPSPVAQTGGSATWSDIREAAPEFRAESTAAPDQVPMMSAVTSAAIVTSAPDLTPQVAATDVLEPSAPTVNEAMVESSEEESAAAKAQKDRNIKAAGTLAMGLAAGVVMSALAIDLTDAAVAGAILAAGATFMPAKDAKVARKTASNVLSGGLSATEAIARNFGLKSHAERRAEAAGQAAPQLPAGDAAEEAERQLAAGIAEAEALLAEGSDVEYANNVVPKEAVSSPSAGMILAAAAMAAGKAEAAVQESLAEASE</sequence>
<dbReference type="InterPro" id="IPR013783">
    <property type="entry name" value="Ig-like_fold"/>
</dbReference>
<dbReference type="GeneID" id="17040149"/>
<protein>
    <recommendedName>
        <fullName evidence="2">CBM20 domain-containing protein</fullName>
    </recommendedName>
</protein>
<dbReference type="PANTHER" id="PTHR15048">
    <property type="entry name" value="STARCH-BINDING DOMAIN-CONTAINING PROTEIN 1"/>
    <property type="match status" value="1"/>
</dbReference>
<organism evidence="3 4">
    <name type="scientific">Coccomyxa subellipsoidea (strain C-169)</name>
    <name type="common">Green microalga</name>
    <dbReference type="NCBI Taxonomy" id="574566"/>
    <lineage>
        <taxon>Eukaryota</taxon>
        <taxon>Viridiplantae</taxon>
        <taxon>Chlorophyta</taxon>
        <taxon>core chlorophytes</taxon>
        <taxon>Trebouxiophyceae</taxon>
        <taxon>Trebouxiophyceae incertae sedis</taxon>
        <taxon>Coccomyxaceae</taxon>
        <taxon>Coccomyxa</taxon>
        <taxon>Coccomyxa subellipsoidea</taxon>
    </lineage>
</organism>
<dbReference type="Gene3D" id="2.60.40.10">
    <property type="entry name" value="Immunoglobulins"/>
    <property type="match status" value="1"/>
</dbReference>
<accession>I0YUU4</accession>
<evidence type="ECO:0000259" key="2">
    <source>
        <dbReference type="PROSITE" id="PS51166"/>
    </source>
</evidence>
<dbReference type="KEGG" id="csl:COCSUDRAFT_47771"/>
<gene>
    <name evidence="3" type="ORF">COCSUDRAFT_47771</name>
</gene>
<name>I0YUU4_COCSC</name>
<dbReference type="EMBL" id="AGSI01000010">
    <property type="protein sequence ID" value="EIE22163.1"/>
    <property type="molecule type" value="Genomic_DNA"/>
</dbReference>
<dbReference type="PANTHER" id="PTHR15048:SF0">
    <property type="entry name" value="STARCH-BINDING DOMAIN-CONTAINING PROTEIN 1"/>
    <property type="match status" value="1"/>
</dbReference>
<feature type="domain" description="CBM20" evidence="2">
    <location>
        <begin position="49"/>
        <end position="154"/>
    </location>
</feature>
<dbReference type="InterPro" id="IPR002044">
    <property type="entry name" value="CBM20"/>
</dbReference>
<dbReference type="OrthoDB" id="515916at2759"/>
<evidence type="ECO:0000256" key="1">
    <source>
        <dbReference type="SAM" id="MobiDB-lite"/>
    </source>
</evidence>
<dbReference type="SMART" id="SM01065">
    <property type="entry name" value="CBM_2"/>
    <property type="match status" value="1"/>
</dbReference>
<feature type="region of interest" description="Disordered" evidence="1">
    <location>
        <begin position="192"/>
        <end position="220"/>
    </location>
</feature>
<evidence type="ECO:0000313" key="3">
    <source>
        <dbReference type="EMBL" id="EIE22163.1"/>
    </source>
</evidence>
<reference evidence="3 4" key="1">
    <citation type="journal article" date="2012" name="Genome Biol.">
        <title>The genome of the polar eukaryotic microalga coccomyxa subellipsoidea reveals traits of cold adaptation.</title>
        <authorList>
            <person name="Blanc G."/>
            <person name="Agarkova I."/>
            <person name="Grimwood J."/>
            <person name="Kuo A."/>
            <person name="Brueggeman A."/>
            <person name="Dunigan D."/>
            <person name="Gurnon J."/>
            <person name="Ladunga I."/>
            <person name="Lindquist E."/>
            <person name="Lucas S."/>
            <person name="Pangilinan J."/>
            <person name="Proschold T."/>
            <person name="Salamov A."/>
            <person name="Schmutz J."/>
            <person name="Weeks D."/>
            <person name="Yamada T."/>
            <person name="Claverie J.M."/>
            <person name="Grigoriev I."/>
            <person name="Van Etten J."/>
            <person name="Lomsadze A."/>
            <person name="Borodovsky M."/>
        </authorList>
    </citation>
    <scope>NUCLEOTIDE SEQUENCE [LARGE SCALE GENOMIC DNA]</scope>
    <source>
        <strain evidence="3 4">C-169</strain>
    </source>
</reference>
<dbReference type="InterPro" id="IPR013784">
    <property type="entry name" value="Carb-bd-like_fold"/>
</dbReference>
<dbReference type="AlphaFoldDB" id="I0YUU4"/>